<accession>A0A367L4V8</accession>
<reference evidence="2 3" key="1">
    <citation type="journal article" date="2015" name="BMC Genomics">
        <title>Insights from the genome of Ophiocordyceps polyrhachis-furcata to pathogenicity and host specificity in insect fungi.</title>
        <authorList>
            <person name="Wichadakul D."/>
            <person name="Kobmoo N."/>
            <person name="Ingsriswang S."/>
            <person name="Tangphatsornruang S."/>
            <person name="Chantasingh D."/>
            <person name="Luangsa-ard J.J."/>
            <person name="Eurwilaichitr L."/>
        </authorList>
    </citation>
    <scope>NUCLEOTIDE SEQUENCE [LARGE SCALE GENOMIC DNA]</scope>
    <source>
        <strain evidence="2 3">BCC 54312</strain>
    </source>
</reference>
<dbReference type="AlphaFoldDB" id="A0A367L4V8"/>
<feature type="region of interest" description="Disordered" evidence="1">
    <location>
        <begin position="1"/>
        <end position="22"/>
    </location>
</feature>
<dbReference type="EMBL" id="LKCN02000015">
    <property type="protein sequence ID" value="RCI09473.1"/>
    <property type="molecule type" value="Genomic_DNA"/>
</dbReference>
<feature type="region of interest" description="Disordered" evidence="1">
    <location>
        <begin position="256"/>
        <end position="290"/>
    </location>
</feature>
<name>A0A367L4V8_9HYPO</name>
<evidence type="ECO:0000256" key="1">
    <source>
        <dbReference type="SAM" id="MobiDB-lite"/>
    </source>
</evidence>
<dbReference type="Proteomes" id="UP000253664">
    <property type="component" value="Unassembled WGS sequence"/>
</dbReference>
<evidence type="ECO:0000313" key="3">
    <source>
        <dbReference type="Proteomes" id="UP000253664"/>
    </source>
</evidence>
<evidence type="ECO:0000313" key="2">
    <source>
        <dbReference type="EMBL" id="RCI09473.1"/>
    </source>
</evidence>
<comment type="caution">
    <text evidence="2">The sequence shown here is derived from an EMBL/GenBank/DDBJ whole genome shotgun (WGS) entry which is preliminary data.</text>
</comment>
<dbReference type="STRING" id="1330021.A0A367L4V8"/>
<organism evidence="2 3">
    <name type="scientific">Ophiocordyceps polyrhachis-furcata BCC 54312</name>
    <dbReference type="NCBI Taxonomy" id="1330021"/>
    <lineage>
        <taxon>Eukaryota</taxon>
        <taxon>Fungi</taxon>
        <taxon>Dikarya</taxon>
        <taxon>Ascomycota</taxon>
        <taxon>Pezizomycotina</taxon>
        <taxon>Sordariomycetes</taxon>
        <taxon>Hypocreomycetidae</taxon>
        <taxon>Hypocreales</taxon>
        <taxon>Ophiocordycipitaceae</taxon>
        <taxon>Ophiocordyceps</taxon>
    </lineage>
</organism>
<protein>
    <submittedName>
        <fullName evidence="2">Uncharacterized protein</fullName>
    </submittedName>
</protein>
<keyword evidence="3" id="KW-1185">Reference proteome</keyword>
<gene>
    <name evidence="2" type="ORF">L249_3650</name>
</gene>
<sequence>MTPPFVLSQPPSPSSTATSVLTYDSRASSPRSCIVAASKTKTHRSTDPYTFGLLFPSLERLSIRHDDASVDGHLNLRVDIATVAAGRPMTLQLFHLRMHHLGSRRFSLRRYGRDSGRDVCVCKRLYKNGGNHDARHSLSAVLRTLEFSNYARIAVRRRSRNKRYEFNWWGDDYAWKRESENNVVSFHLLRQGQRQPLAYIVPESRTGLGRADSSTEWVPPCSLWIVDKSVVDAGVAEIIVATGLIALVDDCIRRGSGSAPCPPPSAVRPRSDLKPRLSQTTEAVPRPRRSTVRGLFSRHPQTHRSMAVC</sequence>
<dbReference type="OrthoDB" id="5317787at2759"/>
<proteinExistence type="predicted"/>